<protein>
    <recommendedName>
        <fullName evidence="1">Glucosamine/galactosamine-6-phosphate isomerase domain-containing protein</fullName>
    </recommendedName>
</protein>
<name>A0AAD2G4D2_9STRA</name>
<dbReference type="EMBL" id="CAKOGP040002091">
    <property type="protein sequence ID" value="CAJ1961895.1"/>
    <property type="molecule type" value="Genomic_DNA"/>
</dbReference>
<evidence type="ECO:0000313" key="3">
    <source>
        <dbReference type="Proteomes" id="UP001295423"/>
    </source>
</evidence>
<dbReference type="InterPro" id="IPR006148">
    <property type="entry name" value="Glc/Gal-6P_isomerase"/>
</dbReference>
<dbReference type="AlphaFoldDB" id="A0AAD2G4D2"/>
<accession>A0AAD2G4D2</accession>
<dbReference type="PANTHER" id="PTHR11054:SF0">
    <property type="entry name" value="6-PHOSPHOGLUCONOLACTONASE"/>
    <property type="match status" value="1"/>
</dbReference>
<gene>
    <name evidence="2" type="ORF">CYCCA115_LOCUS19427</name>
</gene>
<dbReference type="PANTHER" id="PTHR11054">
    <property type="entry name" value="6-PHOSPHOGLUCONOLACTONASE"/>
    <property type="match status" value="1"/>
</dbReference>
<dbReference type="InterPro" id="IPR039104">
    <property type="entry name" value="6PGL"/>
</dbReference>
<evidence type="ECO:0000313" key="2">
    <source>
        <dbReference type="EMBL" id="CAJ1961895.1"/>
    </source>
</evidence>
<proteinExistence type="predicted"/>
<reference evidence="2" key="1">
    <citation type="submission" date="2023-08" db="EMBL/GenBank/DDBJ databases">
        <authorList>
            <person name="Audoor S."/>
            <person name="Bilcke G."/>
        </authorList>
    </citation>
    <scope>NUCLEOTIDE SEQUENCE</scope>
</reference>
<dbReference type="SUPFAM" id="SSF100950">
    <property type="entry name" value="NagB/RpiA/CoA transferase-like"/>
    <property type="match status" value="1"/>
</dbReference>
<keyword evidence="3" id="KW-1185">Reference proteome</keyword>
<comment type="caution">
    <text evidence="2">The sequence shown here is derived from an EMBL/GenBank/DDBJ whole genome shotgun (WGS) entry which is preliminary data.</text>
</comment>
<dbReference type="Proteomes" id="UP001295423">
    <property type="component" value="Unassembled WGS sequence"/>
</dbReference>
<dbReference type="InterPro" id="IPR037171">
    <property type="entry name" value="NagB/RpiA_transferase-like"/>
</dbReference>
<dbReference type="GO" id="GO:0005975">
    <property type="term" value="P:carbohydrate metabolic process"/>
    <property type="evidence" value="ECO:0007669"/>
    <property type="project" value="InterPro"/>
</dbReference>
<feature type="domain" description="Glucosamine/galactosamine-6-phosphate isomerase" evidence="1">
    <location>
        <begin position="32"/>
        <end position="254"/>
    </location>
</feature>
<organism evidence="2 3">
    <name type="scientific">Cylindrotheca closterium</name>
    <dbReference type="NCBI Taxonomy" id="2856"/>
    <lineage>
        <taxon>Eukaryota</taxon>
        <taxon>Sar</taxon>
        <taxon>Stramenopiles</taxon>
        <taxon>Ochrophyta</taxon>
        <taxon>Bacillariophyta</taxon>
        <taxon>Bacillariophyceae</taxon>
        <taxon>Bacillariophycidae</taxon>
        <taxon>Bacillariales</taxon>
        <taxon>Bacillariaceae</taxon>
        <taxon>Cylindrotheca</taxon>
    </lineage>
</organism>
<sequence>MHQGAGLSSTDKTSLFAATVVSTPVDKVVVLPDADAVGDKVRSIVLEAAQSAIAERGYFALAIPGGSILKMLMGDDILGDWTTKTTIAYVNHKCVDMGDGDLATHAKARKLFLDNWKGANTIIMEGTDNGDQEAASYEAKMKELSSEVLPRDESGLPVFDLALIGVGDDGHIGSLYPGRQEVLVGADGPWVLPVAMKNPPSITLSLPVMANSKQVVVAACGVSEKYPQGKSEGMRRAVAAEDESLETFPAVGLREVATWVMDQAAASKLGDAYIKN</sequence>
<evidence type="ECO:0000259" key="1">
    <source>
        <dbReference type="Pfam" id="PF01182"/>
    </source>
</evidence>
<dbReference type="Gene3D" id="3.40.50.1360">
    <property type="match status" value="1"/>
</dbReference>
<dbReference type="Pfam" id="PF01182">
    <property type="entry name" value="Glucosamine_iso"/>
    <property type="match status" value="1"/>
</dbReference>